<proteinExistence type="predicted"/>
<dbReference type="Proteomes" id="UP000730618">
    <property type="component" value="Unassembled WGS sequence"/>
</dbReference>
<dbReference type="Pfam" id="PF08811">
    <property type="entry name" value="DUF1800"/>
    <property type="match status" value="1"/>
</dbReference>
<reference evidence="1 2" key="1">
    <citation type="submission" date="2021-06" db="EMBL/GenBank/DDBJ databases">
        <authorList>
            <person name="Criscuolo A."/>
        </authorList>
    </citation>
    <scope>NUCLEOTIDE SEQUENCE [LARGE SCALE GENOMIC DNA]</scope>
    <source>
        <strain evidence="2">CIP 111802</strain>
    </source>
</reference>
<gene>
    <name evidence="1" type="ORF">PAECIP111802_01881</name>
</gene>
<name>A0ABN7TIM3_9BACL</name>
<organism evidence="1 2">
    <name type="scientific">Paenibacillus allorhizosphaerae</name>
    <dbReference type="NCBI Taxonomy" id="2849866"/>
    <lineage>
        <taxon>Bacteria</taxon>
        <taxon>Bacillati</taxon>
        <taxon>Bacillota</taxon>
        <taxon>Bacilli</taxon>
        <taxon>Bacillales</taxon>
        <taxon>Paenibacillaceae</taxon>
        <taxon>Paenibacillus</taxon>
    </lineage>
</organism>
<dbReference type="InterPro" id="IPR014917">
    <property type="entry name" value="DUF1800"/>
</dbReference>
<dbReference type="RefSeq" id="WP_230414787.1">
    <property type="nucleotide sequence ID" value="NZ_CAJVCE010000004.1"/>
</dbReference>
<dbReference type="EMBL" id="CAJVCE010000004">
    <property type="protein sequence ID" value="CAG7632796.1"/>
    <property type="molecule type" value="Genomic_DNA"/>
</dbReference>
<evidence type="ECO:0000313" key="2">
    <source>
        <dbReference type="Proteomes" id="UP000730618"/>
    </source>
</evidence>
<sequence length="446" mass="50452">MLRWVVQWMGAEWTEKEAAHLLSRAAFFPGKAEVSASLELGKEETVRRLIAGESLTGKAEDLTPFGELKADGKNLVGDQIVDQQTYWLYRMVNTEAPLIEKMTLFWHGHFATSYQKVREIPLILRQNELFRKHATGNFRTLVEAVGKDPAMMLYLDTNNNKKGKPNENYAREVMELFTLGVGNYTEDDIKEAARAMTGWVYDKKTDIVSFNSKQHDAGKKTILGETGNFDETDVVDVLFKQETLPRFVAMKLLTYFATERPSAEWIWEIADVFAQTNHIGETLNYLFLSDAFYNPEHRGAMIKTPAEYVAGILKAFNLPMAKGFAQSMRKMGQELFLPPDVAGWRGGTTWLMTTNLLARYQFAESIAKRINGNLLNSKTFLLDDKATPEQWVAHFANQAGVPLLGNRSVSVLSAFAEETFVYSKQKVNGMRGLLQLIMISPEAQMK</sequence>
<protein>
    <recommendedName>
        <fullName evidence="3">DUF1800 domain-containing protein</fullName>
    </recommendedName>
</protein>
<keyword evidence="2" id="KW-1185">Reference proteome</keyword>
<evidence type="ECO:0008006" key="3">
    <source>
        <dbReference type="Google" id="ProtNLM"/>
    </source>
</evidence>
<evidence type="ECO:0000313" key="1">
    <source>
        <dbReference type="EMBL" id="CAG7632796.1"/>
    </source>
</evidence>
<comment type="caution">
    <text evidence="1">The sequence shown here is derived from an EMBL/GenBank/DDBJ whole genome shotgun (WGS) entry which is preliminary data.</text>
</comment>
<accession>A0ABN7TIM3</accession>